<dbReference type="SUPFAM" id="SSF63748">
    <property type="entry name" value="Tudor/PWWP/MBT"/>
    <property type="match status" value="1"/>
</dbReference>
<feature type="compositionally biased region" description="Basic and acidic residues" evidence="5">
    <location>
        <begin position="447"/>
        <end position="479"/>
    </location>
</feature>
<keyword evidence="4" id="KW-0539">Nucleus</keyword>
<feature type="region of interest" description="Disordered" evidence="5">
    <location>
        <begin position="400"/>
        <end position="426"/>
    </location>
</feature>
<feature type="compositionally biased region" description="Basic residues" evidence="5">
    <location>
        <begin position="625"/>
        <end position="638"/>
    </location>
</feature>
<proteinExistence type="predicted"/>
<dbReference type="GO" id="GO:0007064">
    <property type="term" value="P:mitotic sister chromatid cohesion"/>
    <property type="evidence" value="ECO:0007669"/>
    <property type="project" value="InterPro"/>
</dbReference>
<evidence type="ECO:0000256" key="5">
    <source>
        <dbReference type="SAM" id="MobiDB-lite"/>
    </source>
</evidence>
<dbReference type="PANTHER" id="PTHR12663">
    <property type="entry name" value="ANDROGEN INDUCED INHIBITOR OF PROLIFERATION AS3 / PDS5-RELATED"/>
    <property type="match status" value="1"/>
</dbReference>
<sequence>RVDKAHLKLASAKAILRLSRRWDKKIPVDVFYLTLRTSESGFPEVKRLFLKKVHQYIKDRSLDPKYACAFLLDLGSQQSVQEDKSEEKCNLNDIIQMCKQGKARQVSVQSDGKFSVGHPEYILPYLIHALAHHPSFPNIDECKNLKAYEPIYRRLYLFLSVLTHGNEDGKPGNSLKKEEVISVLSILGSIRSSEDAIDANMSKKSYAICDLCFLITKRLAQKQEDIEEPLVRVRVPQGLYASHDKKEEKETEKDKEEKQTEKDKGEETESANNKIEQETETDKKEEKEKEDEKHATVGQTWLSEASAVAHFESLNMEANESAASNDIVDDILKDIEETDGKELPLGKILERLKARGTKDRKLVKNGSTPSSVQNNSNKDNNNADGNLGMVREIDLDNLGVSNGHEITKSDEKRKRKRIPNQTISVSVAKRQKSQVLSAFDNIKMSDLEDKPDLEDHMDTKEHGKTDVSDVENPIKHVDTDVNNNKSRSVRKRKRVSVAGLAKCTPKEGESRQTTDLIGKRIKVWWPKDQEFYEGLVKSYDDEKKRHVVLYNDGDVEVLRLDKERWVLLKNSPKPTKRNKLSKSPRPKKGSSKKKSKVANNSKEKKESSDMYENDKHPSTMVRGKGPPRKNRKDRRKKLKYLEVKKTEDLDNMTDSEHEHEDLTFSKVDNLDSDEDESSDRGHDKDAVNRFSDPESVHSESENAADVSGSIQEDDDEAELSDDIPLGVWKSKFRKLDDCK</sequence>
<feature type="non-terminal residue" evidence="6">
    <location>
        <position position="1"/>
    </location>
</feature>
<feature type="region of interest" description="Disordered" evidence="5">
    <location>
        <begin position="447"/>
        <end position="497"/>
    </location>
</feature>
<feature type="compositionally biased region" description="Basic and acidic residues" evidence="5">
    <location>
        <begin position="601"/>
        <end position="617"/>
    </location>
</feature>
<protein>
    <submittedName>
        <fullName evidence="6">Uncharacterized protein</fullName>
    </submittedName>
</protein>
<dbReference type="GO" id="GO:0000785">
    <property type="term" value="C:chromatin"/>
    <property type="evidence" value="ECO:0007669"/>
    <property type="project" value="TreeGrafter"/>
</dbReference>
<feature type="compositionally biased region" description="Basic and acidic residues" evidence="5">
    <location>
        <begin position="275"/>
        <end position="295"/>
    </location>
</feature>
<feature type="compositionally biased region" description="Basic residues" evidence="5">
    <location>
        <begin position="574"/>
        <end position="596"/>
    </location>
</feature>
<feature type="compositionally biased region" description="Basic and acidic residues" evidence="5">
    <location>
        <begin position="639"/>
        <end position="663"/>
    </location>
</feature>
<dbReference type="PANTHER" id="PTHR12663:SF0">
    <property type="entry name" value="PRECOCIOUS DISSOCIATION OF SISTERS 5, ISOFORM A"/>
    <property type="match status" value="1"/>
</dbReference>
<feature type="compositionally biased region" description="Acidic residues" evidence="5">
    <location>
        <begin position="711"/>
        <end position="721"/>
    </location>
</feature>
<keyword evidence="7" id="KW-1185">Reference proteome</keyword>
<gene>
    <name evidence="6" type="ORF">M8C21_028103</name>
</gene>
<comment type="caution">
    <text evidence="6">The sequence shown here is derived from an EMBL/GenBank/DDBJ whole genome shotgun (WGS) entry which is preliminary data.</text>
</comment>
<evidence type="ECO:0000313" key="6">
    <source>
        <dbReference type="EMBL" id="KAI7740318.1"/>
    </source>
</evidence>
<evidence type="ECO:0000256" key="1">
    <source>
        <dbReference type="ARBA" id="ARBA00004123"/>
    </source>
</evidence>
<name>A0AAD5CEX4_AMBAR</name>
<feature type="compositionally biased region" description="Low complexity" evidence="5">
    <location>
        <begin position="374"/>
        <end position="386"/>
    </location>
</feature>
<accession>A0AAD5CEX4</accession>
<dbReference type="Gene3D" id="2.30.30.140">
    <property type="match status" value="1"/>
</dbReference>
<feature type="region of interest" description="Disordered" evidence="5">
    <location>
        <begin position="565"/>
        <end position="722"/>
    </location>
</feature>
<evidence type="ECO:0000313" key="7">
    <source>
        <dbReference type="Proteomes" id="UP001206925"/>
    </source>
</evidence>
<feature type="region of interest" description="Disordered" evidence="5">
    <location>
        <begin position="355"/>
        <end position="387"/>
    </location>
</feature>
<dbReference type="InterPro" id="IPR039776">
    <property type="entry name" value="Pds5"/>
</dbReference>
<dbReference type="GO" id="GO:0006281">
    <property type="term" value="P:DNA repair"/>
    <property type="evidence" value="ECO:0007669"/>
    <property type="project" value="UniProtKB-KW"/>
</dbReference>
<dbReference type="AlphaFoldDB" id="A0AAD5CEX4"/>
<keyword evidence="3" id="KW-0234">DNA repair</keyword>
<dbReference type="EMBL" id="JAMZMK010008463">
    <property type="protein sequence ID" value="KAI7740318.1"/>
    <property type="molecule type" value="Genomic_DNA"/>
</dbReference>
<feature type="compositionally biased region" description="Basic and acidic residues" evidence="5">
    <location>
        <begin position="678"/>
        <end position="700"/>
    </location>
</feature>
<dbReference type="CDD" id="cd20404">
    <property type="entry name" value="Tudor_Agenet_AtEML-like"/>
    <property type="match status" value="1"/>
</dbReference>
<feature type="region of interest" description="Disordered" evidence="5">
    <location>
        <begin position="241"/>
        <end position="301"/>
    </location>
</feature>
<evidence type="ECO:0000256" key="4">
    <source>
        <dbReference type="ARBA" id="ARBA00023242"/>
    </source>
</evidence>
<reference evidence="6" key="1">
    <citation type="submission" date="2022-06" db="EMBL/GenBank/DDBJ databases">
        <title>Uncovering the hologenomic basis of an extraordinary plant invasion.</title>
        <authorList>
            <person name="Bieker V.C."/>
            <person name="Martin M.D."/>
            <person name="Gilbert T."/>
            <person name="Hodgins K."/>
            <person name="Battlay P."/>
            <person name="Petersen B."/>
            <person name="Wilson J."/>
        </authorList>
    </citation>
    <scope>NUCLEOTIDE SEQUENCE</scope>
    <source>
        <strain evidence="6">AA19_3_7</strain>
        <tissue evidence="6">Leaf</tissue>
    </source>
</reference>
<dbReference type="Pfam" id="PF20168">
    <property type="entry name" value="PDS5"/>
    <property type="match status" value="1"/>
</dbReference>
<evidence type="ECO:0000256" key="2">
    <source>
        <dbReference type="ARBA" id="ARBA00022763"/>
    </source>
</evidence>
<keyword evidence="2" id="KW-0227">DNA damage</keyword>
<dbReference type="GO" id="GO:0005634">
    <property type="term" value="C:nucleus"/>
    <property type="evidence" value="ECO:0007669"/>
    <property type="project" value="UniProtKB-SubCell"/>
</dbReference>
<evidence type="ECO:0000256" key="3">
    <source>
        <dbReference type="ARBA" id="ARBA00023204"/>
    </source>
</evidence>
<comment type="subcellular location">
    <subcellularLocation>
        <location evidence="1">Nucleus</location>
    </subcellularLocation>
</comment>
<organism evidence="6 7">
    <name type="scientific">Ambrosia artemisiifolia</name>
    <name type="common">Common ragweed</name>
    <dbReference type="NCBI Taxonomy" id="4212"/>
    <lineage>
        <taxon>Eukaryota</taxon>
        <taxon>Viridiplantae</taxon>
        <taxon>Streptophyta</taxon>
        <taxon>Embryophyta</taxon>
        <taxon>Tracheophyta</taxon>
        <taxon>Spermatophyta</taxon>
        <taxon>Magnoliopsida</taxon>
        <taxon>eudicotyledons</taxon>
        <taxon>Gunneridae</taxon>
        <taxon>Pentapetalae</taxon>
        <taxon>asterids</taxon>
        <taxon>campanulids</taxon>
        <taxon>Asterales</taxon>
        <taxon>Asteraceae</taxon>
        <taxon>Asteroideae</taxon>
        <taxon>Heliantheae alliance</taxon>
        <taxon>Heliantheae</taxon>
        <taxon>Ambrosia</taxon>
    </lineage>
</organism>
<dbReference type="Proteomes" id="UP001206925">
    <property type="component" value="Unassembled WGS sequence"/>
</dbReference>
<feature type="compositionally biased region" description="Basic and acidic residues" evidence="5">
    <location>
        <begin position="242"/>
        <end position="267"/>
    </location>
</feature>